<feature type="compositionally biased region" description="Polar residues" evidence="8">
    <location>
        <begin position="797"/>
        <end position="806"/>
    </location>
</feature>
<dbReference type="Gene3D" id="2.20.100.10">
    <property type="entry name" value="Thrombospondin type-1 (TSP1) repeat"/>
    <property type="match status" value="2"/>
</dbReference>
<keyword evidence="6" id="KW-0325">Glycoprotein</keyword>
<keyword evidence="7" id="KW-0393">Immunoglobulin domain</keyword>
<organism evidence="11 12">
    <name type="scientific">Dermatophagoides farinae</name>
    <name type="common">American house dust mite</name>
    <dbReference type="NCBI Taxonomy" id="6954"/>
    <lineage>
        <taxon>Eukaryota</taxon>
        <taxon>Metazoa</taxon>
        <taxon>Ecdysozoa</taxon>
        <taxon>Arthropoda</taxon>
        <taxon>Chelicerata</taxon>
        <taxon>Arachnida</taxon>
        <taxon>Acari</taxon>
        <taxon>Acariformes</taxon>
        <taxon>Sarcoptiformes</taxon>
        <taxon>Astigmata</taxon>
        <taxon>Psoroptidia</taxon>
        <taxon>Analgoidea</taxon>
        <taxon>Pyroglyphidae</taxon>
        <taxon>Dermatophagoidinae</taxon>
        <taxon>Dermatophagoides</taxon>
    </lineage>
</organism>
<feature type="domain" description="Immunoglobulin" evidence="10">
    <location>
        <begin position="243"/>
        <end position="477"/>
    </location>
</feature>
<comment type="caution">
    <text evidence="11">The sequence shown here is derived from an EMBL/GenBank/DDBJ whole genome shotgun (WGS) entry which is preliminary data.</text>
</comment>
<dbReference type="Proteomes" id="UP000790347">
    <property type="component" value="Unassembled WGS sequence"/>
</dbReference>
<feature type="compositionally biased region" description="Low complexity" evidence="8">
    <location>
        <begin position="835"/>
        <end position="853"/>
    </location>
</feature>
<evidence type="ECO:0000256" key="2">
    <source>
        <dbReference type="ARBA" id="ARBA00022737"/>
    </source>
</evidence>
<feature type="region of interest" description="Disordered" evidence="8">
    <location>
        <begin position="1300"/>
        <end position="1348"/>
    </location>
</feature>
<protein>
    <submittedName>
        <fullName evidence="11">Netrin receptor unc5c</fullName>
    </submittedName>
</protein>
<dbReference type="SMART" id="SM00409">
    <property type="entry name" value="IG"/>
    <property type="match status" value="1"/>
</dbReference>
<dbReference type="SMART" id="SM00209">
    <property type="entry name" value="TSP1"/>
    <property type="match status" value="2"/>
</dbReference>
<dbReference type="SUPFAM" id="SSF48726">
    <property type="entry name" value="Immunoglobulin"/>
    <property type="match status" value="1"/>
</dbReference>
<reference evidence="11" key="2">
    <citation type="journal article" date="2022" name="Res Sq">
        <title>Comparative Genomics Reveals Insights into the Divergent Evolution of Astigmatic Mites and Household Pest Adaptations.</title>
        <authorList>
            <person name="Xiong Q."/>
            <person name="Wan A.T.-Y."/>
            <person name="Liu X.-Y."/>
            <person name="Fung C.S.-H."/>
            <person name="Xiao X."/>
            <person name="Malainual N."/>
            <person name="Hou J."/>
            <person name="Wang L."/>
            <person name="Wang M."/>
            <person name="Yang K."/>
            <person name="Cui Y."/>
            <person name="Leung E."/>
            <person name="Nong W."/>
            <person name="Shin S.-K."/>
            <person name="Au S."/>
            <person name="Jeong K.Y."/>
            <person name="Chew F.T."/>
            <person name="Hui J."/>
            <person name="Leung T.F."/>
            <person name="Tungtrongchitr A."/>
            <person name="Zhong N."/>
            <person name="Liu Z."/>
            <person name="Tsui S."/>
        </authorList>
    </citation>
    <scope>NUCLEOTIDE SEQUENCE</scope>
    <source>
        <strain evidence="11">Derf</strain>
        <tissue evidence="11">Whole organism</tissue>
    </source>
</reference>
<feature type="compositionally biased region" description="Polar residues" evidence="8">
    <location>
        <begin position="884"/>
        <end position="905"/>
    </location>
</feature>
<evidence type="ECO:0000256" key="1">
    <source>
        <dbReference type="ARBA" id="ARBA00004479"/>
    </source>
</evidence>
<keyword evidence="3 9" id="KW-0472">Membrane</keyword>
<keyword evidence="4" id="KW-1015">Disulfide bond</keyword>
<keyword evidence="5 11" id="KW-0675">Receptor</keyword>
<evidence type="ECO:0000256" key="5">
    <source>
        <dbReference type="ARBA" id="ARBA00023170"/>
    </source>
</evidence>
<dbReference type="InterPro" id="IPR013783">
    <property type="entry name" value="Ig-like_fold"/>
</dbReference>
<sequence>MIKHTVVTTFMNDTYANLTLTTSAILNLTSLHNPHVNLHSHNHHHHHHHHHQLNHQHSNHNLSITNSSSTTTIKAIIEDDESSLPLLPLESSHPSLGIGSSTSSSSSSSTSSFDHTIHPDKNNPKGLRFEEEPADSYIVRSKSAILRCRTLNALNAWFTCNSGDERRIQSNQKISNYVDPQTGIRLIEIDLEITRSDVEEHTNSGYTNPYQCWCTAYGGHHQIMSRKASVSFAYLKKHFHLEPKSVRIALDDGKSSIQFRCQPPFGIPKPIVFWMRNDMIILESEPEHSSSSQSLSSSPSSSSSLKSSQKSQFLTEKFIRRKKNFPDKKVIRKKFISNNKTITNYSGNGGHRKRMAESVNNNYNDNYDEDEDDEMDDEDDDDDDDDDELEFDASKQPEKEIGSDDNDEDSILPHHFDLAAGHVSNSNNNNIPINYHMADDYSLVIKHVTMDDHANYTCGVYNVAGVRFTRPATLTVFVNGEWSNWGSWSPCQLAPGLTAQGLKCGIGTQKRVRHCSNPTPVNNGQFCPGESVQVTECTILCPPIDGFWSPWSQWSICSHECTQVRRRICNNPIPEYGGHDCFGSDFLIKNCTGGLCRKNFDPTNFIQPIGSPTTTLQQSNDQIYFIIIFILILIILTFVIYIVLKFQLHRRRHGAKSTASPFNHHSWLNGGTDSDHLSHGSLGPIDPEDSLVPQTSLTPTLLLLQQQDGRFYNKAVKPSGNYNHYPMEPILSKQQQSASATPQKMMLVSRLNQSNQQNGMLDHFLMQPGSGSSLQSTPLHPKGHPLPTIPRDDDSVSFRSGGSSANRYEEPQFHHSLVQPISGVRKSVKKGSPHSSNGGNAGTNSSSGSANTALTTTANDMSQNESEPDYAEPIINEFEQTANIRPPSLTTAPPISPSPQKNLRYSSEESSGCSDGSNNIGSLCGRHEKFLKINHELTRYGHYSSLPNLGVCLYLPPEFLILTSSMSGNHSMNRATDESNGDLYIRYGIDTRARYPGLCSLSSVITLNLSKQHQHYIDLNRPAILSFRHCLSFPNHQQPIDMASRKNLVIMWQNQQEHQHSSKSSSKWIELIRLDDQQDPNCYAYLDSNHVYLVTRLLGRFMFCYKHDFSQYGSTSTTADSNLELPSTFGSIGRSASKSAESSVISKMVNFSITIEQCSQTEHLIKCFVYDNLPASVLMFQNDQLPSLNSSSESTVMNGQNKLVQVLIGRMSNPLLTTAYNSSTKISLPPNRSSALCFELIQQANSTPSHSRIPNIGSNPRMEIPLEHLCSLGPNSMLHCSFMVPNVRNTNILIMDNDENLVDDNDDDQEQDSDDDIDLQDSYDSVDDSSFSPTYENKPTRPYSRRKKSLLKKNYRNLNYEIKVWQQKPETRKRLHHHHSNTLTLNYLNMRPLHRLPSSDSAQQYFYHEESCRLFGDSELELRRSMAERLDLSLYGNDLSPWKEWAMAMLMISRDNSHHGWLTYFERQPSPSIQLMELWESKTITELMIAMVDDKIGRRSHRKRNNNKQSSILMSTNPMKMKELFFSKLLHQIQTTIGGSSDLVDLILGHKF</sequence>
<dbReference type="FunFam" id="2.20.100.10:FF:000002">
    <property type="entry name" value="Unc-5 netrin receptor C"/>
    <property type="match status" value="1"/>
</dbReference>
<dbReference type="SUPFAM" id="SSF82895">
    <property type="entry name" value="TSP-1 type 1 repeat"/>
    <property type="match status" value="2"/>
</dbReference>
<dbReference type="InterPro" id="IPR003599">
    <property type="entry name" value="Ig_sub"/>
</dbReference>
<reference evidence="11" key="1">
    <citation type="submission" date="2013-05" db="EMBL/GenBank/DDBJ databases">
        <authorList>
            <person name="Yim A.K.Y."/>
            <person name="Chan T.F."/>
            <person name="Ji K.M."/>
            <person name="Liu X.Y."/>
            <person name="Zhou J.W."/>
            <person name="Li R.Q."/>
            <person name="Yang K.Y."/>
            <person name="Li J."/>
            <person name="Li M."/>
            <person name="Law P.T.W."/>
            <person name="Wu Y.L."/>
            <person name="Cai Z.L."/>
            <person name="Qin H."/>
            <person name="Bao Y."/>
            <person name="Leung R.K.K."/>
            <person name="Ng P.K.S."/>
            <person name="Zou J."/>
            <person name="Zhong X.J."/>
            <person name="Ran P.X."/>
            <person name="Zhong N.S."/>
            <person name="Liu Z.G."/>
            <person name="Tsui S.K.W."/>
        </authorList>
    </citation>
    <scope>NUCLEOTIDE SEQUENCE</scope>
    <source>
        <strain evidence="11">Derf</strain>
        <tissue evidence="11">Whole organism</tissue>
    </source>
</reference>
<gene>
    <name evidence="11" type="primary">UNC5C</name>
    <name evidence="11" type="ORF">DERF_007380</name>
</gene>
<feature type="region of interest" description="Disordered" evidence="8">
    <location>
        <begin position="285"/>
        <end position="308"/>
    </location>
</feature>
<evidence type="ECO:0000259" key="10">
    <source>
        <dbReference type="SMART" id="SM00409"/>
    </source>
</evidence>
<feature type="compositionally biased region" description="Low complexity" evidence="8">
    <location>
        <begin position="289"/>
        <end position="308"/>
    </location>
</feature>
<evidence type="ECO:0000256" key="3">
    <source>
        <dbReference type="ARBA" id="ARBA00023136"/>
    </source>
</evidence>
<feature type="compositionally biased region" description="Basic and acidic residues" evidence="8">
    <location>
        <begin position="115"/>
        <end position="129"/>
    </location>
</feature>
<feature type="compositionally biased region" description="Low complexity" evidence="8">
    <location>
        <begin position="88"/>
        <end position="112"/>
    </location>
</feature>
<evidence type="ECO:0000313" key="11">
    <source>
        <dbReference type="EMBL" id="KAH9516651.1"/>
    </source>
</evidence>
<dbReference type="Pfam" id="PF00090">
    <property type="entry name" value="TSP_1"/>
    <property type="match status" value="2"/>
</dbReference>
<evidence type="ECO:0000313" key="12">
    <source>
        <dbReference type="Proteomes" id="UP000790347"/>
    </source>
</evidence>
<accession>A0A922HY23</accession>
<dbReference type="PANTHER" id="PTHR22906">
    <property type="entry name" value="PROPERDIN"/>
    <property type="match status" value="1"/>
</dbReference>
<evidence type="ECO:0000256" key="6">
    <source>
        <dbReference type="ARBA" id="ARBA00023180"/>
    </source>
</evidence>
<keyword evidence="9" id="KW-0812">Transmembrane</keyword>
<feature type="region of interest" description="Disordered" evidence="8">
    <location>
        <begin position="39"/>
        <end position="60"/>
    </location>
</feature>
<feature type="compositionally biased region" description="Acidic residues" evidence="8">
    <location>
        <begin position="1300"/>
        <end position="1327"/>
    </location>
</feature>
<keyword evidence="2" id="KW-0677">Repeat</keyword>
<evidence type="ECO:0000256" key="8">
    <source>
        <dbReference type="SAM" id="MobiDB-lite"/>
    </source>
</evidence>
<feature type="compositionally biased region" description="Basic and acidic residues" evidence="8">
    <location>
        <begin position="392"/>
        <end position="402"/>
    </location>
</feature>
<feature type="region of interest" description="Disordered" evidence="8">
    <location>
        <begin position="88"/>
        <end position="129"/>
    </location>
</feature>
<dbReference type="InterPro" id="IPR036383">
    <property type="entry name" value="TSP1_rpt_sf"/>
</dbReference>
<dbReference type="InterPro" id="IPR057755">
    <property type="entry name" value="UNC5A-D-like_N"/>
</dbReference>
<dbReference type="InterPro" id="IPR036179">
    <property type="entry name" value="Ig-like_dom_sf"/>
</dbReference>
<proteinExistence type="predicted"/>
<dbReference type="PANTHER" id="PTHR22906:SF21">
    <property type="entry name" value="SEMA DOMAIN-CONTAINING PROTEIN"/>
    <property type="match status" value="1"/>
</dbReference>
<evidence type="ECO:0000256" key="4">
    <source>
        <dbReference type="ARBA" id="ARBA00023157"/>
    </source>
</evidence>
<feature type="compositionally biased region" description="Acidic residues" evidence="8">
    <location>
        <begin position="366"/>
        <end position="391"/>
    </location>
</feature>
<feature type="region of interest" description="Disordered" evidence="8">
    <location>
        <begin position="361"/>
        <end position="412"/>
    </location>
</feature>
<dbReference type="EMBL" id="ASGP02000003">
    <property type="protein sequence ID" value="KAH9516651.1"/>
    <property type="molecule type" value="Genomic_DNA"/>
</dbReference>
<keyword evidence="9" id="KW-1133">Transmembrane helix</keyword>
<feature type="compositionally biased region" description="Polar residues" evidence="8">
    <location>
        <begin position="769"/>
        <end position="778"/>
    </location>
</feature>
<name>A0A922HY23_DERFA</name>
<evidence type="ECO:0000256" key="9">
    <source>
        <dbReference type="SAM" id="Phobius"/>
    </source>
</evidence>
<dbReference type="Pfam" id="PF25609">
    <property type="entry name" value="Unc5_NetrinR_N"/>
    <property type="match status" value="1"/>
</dbReference>
<dbReference type="PROSITE" id="PS50092">
    <property type="entry name" value="TSP1"/>
    <property type="match status" value="2"/>
</dbReference>
<dbReference type="InterPro" id="IPR000884">
    <property type="entry name" value="TSP1_rpt"/>
</dbReference>
<feature type="region of interest" description="Disordered" evidence="8">
    <location>
        <begin position="768"/>
        <end position="853"/>
    </location>
</feature>
<keyword evidence="12" id="KW-1185">Reference proteome</keyword>
<feature type="compositionally biased region" description="Basic residues" evidence="8">
    <location>
        <begin position="39"/>
        <end position="58"/>
    </location>
</feature>
<feature type="region of interest" description="Disordered" evidence="8">
    <location>
        <begin position="884"/>
        <end position="916"/>
    </location>
</feature>
<dbReference type="InterPro" id="IPR052065">
    <property type="entry name" value="Compl_asym_regulator"/>
</dbReference>
<comment type="subcellular location">
    <subcellularLocation>
        <location evidence="1">Membrane</location>
        <topology evidence="1">Single-pass type I membrane protein</topology>
    </subcellularLocation>
</comment>
<feature type="transmembrane region" description="Helical" evidence="9">
    <location>
        <begin position="623"/>
        <end position="644"/>
    </location>
</feature>
<evidence type="ECO:0000256" key="7">
    <source>
        <dbReference type="ARBA" id="ARBA00023319"/>
    </source>
</evidence>
<dbReference type="Gene3D" id="2.60.40.10">
    <property type="entry name" value="Immunoglobulins"/>
    <property type="match status" value="2"/>
</dbReference>